<evidence type="ECO:0000313" key="1">
    <source>
        <dbReference type="EMBL" id="ERN04649.1"/>
    </source>
</evidence>
<reference evidence="2" key="1">
    <citation type="journal article" date="2013" name="Science">
        <title>The Amborella genome and the evolution of flowering plants.</title>
        <authorList>
            <consortium name="Amborella Genome Project"/>
        </authorList>
    </citation>
    <scope>NUCLEOTIDE SEQUENCE [LARGE SCALE GENOMIC DNA]</scope>
</reference>
<proteinExistence type="predicted"/>
<dbReference type="EMBL" id="KI394182">
    <property type="protein sequence ID" value="ERN04649.1"/>
    <property type="molecule type" value="Genomic_DNA"/>
</dbReference>
<organism evidence="1 2">
    <name type="scientific">Amborella trichopoda</name>
    <dbReference type="NCBI Taxonomy" id="13333"/>
    <lineage>
        <taxon>Eukaryota</taxon>
        <taxon>Viridiplantae</taxon>
        <taxon>Streptophyta</taxon>
        <taxon>Embryophyta</taxon>
        <taxon>Tracheophyta</taxon>
        <taxon>Spermatophyta</taxon>
        <taxon>Magnoliopsida</taxon>
        <taxon>Amborellales</taxon>
        <taxon>Amborellaceae</taxon>
        <taxon>Amborella</taxon>
    </lineage>
</organism>
<keyword evidence="2" id="KW-1185">Reference proteome</keyword>
<dbReference type="Proteomes" id="UP000017836">
    <property type="component" value="Unassembled WGS sequence"/>
</dbReference>
<accession>W1PAE5</accession>
<dbReference type="Gramene" id="ERN04649">
    <property type="protein sequence ID" value="ERN04649"/>
    <property type="gene ID" value="AMTR_s00076p00062690"/>
</dbReference>
<gene>
    <name evidence="1" type="ORF">AMTR_s00076p00062690</name>
</gene>
<name>W1PAE5_AMBTC</name>
<sequence length="132" mass="14286">MALAKPEGLRFISHHRLAIKSMSSINGDPCTHVEARHWPSSTCDSSVTVCGHSIPRVLPARTTSSLPSDPSFSERLPNFLPGESSPILRNHPKNPLSSIRCSPKMLKALLWARSLLTVKSSPLPAGVLSLVD</sequence>
<dbReference type="AlphaFoldDB" id="W1PAE5"/>
<dbReference type="HOGENOM" id="CLU_1919907_0_0_1"/>
<protein>
    <submittedName>
        <fullName evidence="1">Uncharacterized protein</fullName>
    </submittedName>
</protein>
<evidence type="ECO:0000313" key="2">
    <source>
        <dbReference type="Proteomes" id="UP000017836"/>
    </source>
</evidence>